<evidence type="ECO:0000259" key="2">
    <source>
        <dbReference type="PROSITE" id="PS50146"/>
    </source>
</evidence>
<dbReference type="GO" id="GO:0008654">
    <property type="term" value="P:phospholipid biosynthetic process"/>
    <property type="evidence" value="ECO:0007669"/>
    <property type="project" value="InterPro"/>
</dbReference>
<dbReference type="GO" id="GO:0006665">
    <property type="term" value="P:sphingolipid metabolic process"/>
    <property type="evidence" value="ECO:0007669"/>
    <property type="project" value="UniProtKB-ARBA"/>
</dbReference>
<dbReference type="AlphaFoldDB" id="A0A9W6BZ03"/>
<accession>A0A9W6BZ03</accession>
<keyword evidence="4" id="KW-1185">Reference proteome</keyword>
<dbReference type="Pfam" id="PF00781">
    <property type="entry name" value="DAGK_cat"/>
    <property type="match status" value="1"/>
</dbReference>
<feature type="compositionally biased region" description="Basic and acidic residues" evidence="1">
    <location>
        <begin position="515"/>
        <end position="539"/>
    </location>
</feature>
<organism evidence="3 4">
    <name type="scientific">Pleodorina starrii</name>
    <dbReference type="NCBI Taxonomy" id="330485"/>
    <lineage>
        <taxon>Eukaryota</taxon>
        <taxon>Viridiplantae</taxon>
        <taxon>Chlorophyta</taxon>
        <taxon>core chlorophytes</taxon>
        <taxon>Chlorophyceae</taxon>
        <taxon>CS clade</taxon>
        <taxon>Chlamydomonadales</taxon>
        <taxon>Volvocaceae</taxon>
        <taxon>Pleodorina</taxon>
    </lineage>
</organism>
<dbReference type="PANTHER" id="PTHR12358">
    <property type="entry name" value="SPHINGOSINE KINASE"/>
    <property type="match status" value="1"/>
</dbReference>
<dbReference type="InterPro" id="IPR017438">
    <property type="entry name" value="ATP-NAD_kinase_N"/>
</dbReference>
<dbReference type="InterPro" id="IPR001206">
    <property type="entry name" value="Diacylglycerol_kinase_cat_dom"/>
</dbReference>
<dbReference type="GO" id="GO:0016020">
    <property type="term" value="C:membrane"/>
    <property type="evidence" value="ECO:0007669"/>
    <property type="project" value="GOC"/>
</dbReference>
<feature type="region of interest" description="Disordered" evidence="1">
    <location>
        <begin position="253"/>
        <end position="312"/>
    </location>
</feature>
<dbReference type="PROSITE" id="PS50146">
    <property type="entry name" value="DAGK"/>
    <property type="match status" value="1"/>
</dbReference>
<dbReference type="Proteomes" id="UP001165080">
    <property type="component" value="Unassembled WGS sequence"/>
</dbReference>
<comment type="caution">
    <text evidence="3">The sequence shown here is derived from an EMBL/GenBank/DDBJ whole genome shotgun (WGS) entry which is preliminary data.</text>
</comment>
<dbReference type="InterPro" id="IPR016064">
    <property type="entry name" value="NAD/diacylglycerol_kinase_sf"/>
</dbReference>
<dbReference type="GO" id="GO:0005524">
    <property type="term" value="F:ATP binding"/>
    <property type="evidence" value="ECO:0007669"/>
    <property type="project" value="InterPro"/>
</dbReference>
<feature type="compositionally biased region" description="Low complexity" evidence="1">
    <location>
        <begin position="275"/>
        <end position="301"/>
    </location>
</feature>
<evidence type="ECO:0000313" key="3">
    <source>
        <dbReference type="EMBL" id="GLC61166.1"/>
    </source>
</evidence>
<reference evidence="3 4" key="1">
    <citation type="journal article" date="2023" name="Commun. Biol.">
        <title>Reorganization of the ancestral sex-determining regions during the evolution of trioecy in Pleodorina starrii.</title>
        <authorList>
            <person name="Takahashi K."/>
            <person name="Suzuki S."/>
            <person name="Kawai-Toyooka H."/>
            <person name="Yamamoto K."/>
            <person name="Hamaji T."/>
            <person name="Ootsuki R."/>
            <person name="Yamaguchi H."/>
            <person name="Kawachi M."/>
            <person name="Higashiyama T."/>
            <person name="Nozaki H."/>
        </authorList>
    </citation>
    <scope>NUCLEOTIDE SEQUENCE [LARGE SCALE GENOMIC DNA]</scope>
    <source>
        <strain evidence="3 4">NIES-4479</strain>
    </source>
</reference>
<dbReference type="SUPFAM" id="SSF111331">
    <property type="entry name" value="NAD kinase/diacylglycerol kinase-like"/>
    <property type="match status" value="1"/>
</dbReference>
<name>A0A9W6BZ03_9CHLO</name>
<dbReference type="SMART" id="SM00046">
    <property type="entry name" value="DAGKc"/>
    <property type="match status" value="1"/>
</dbReference>
<dbReference type="PANTHER" id="PTHR12358:SF54">
    <property type="entry name" value="SPHINGOSINE KINASE RELATED PROTEIN"/>
    <property type="match status" value="1"/>
</dbReference>
<feature type="domain" description="DAGKc" evidence="2">
    <location>
        <begin position="52"/>
        <end position="185"/>
    </location>
</feature>
<proteinExistence type="predicted"/>
<feature type="region of interest" description="Disordered" evidence="1">
    <location>
        <begin position="505"/>
        <end position="539"/>
    </location>
</feature>
<dbReference type="InterPro" id="IPR050187">
    <property type="entry name" value="Lipid_Phosphate_FormReg"/>
</dbReference>
<dbReference type="Gene3D" id="3.40.50.10330">
    <property type="entry name" value="Probable inorganic polyphosphate/atp-NAD kinase, domain 1"/>
    <property type="match status" value="1"/>
</dbReference>
<gene>
    <name evidence="3" type="primary">PLEST011035</name>
    <name evidence="3" type="ORF">PLESTB_001725400</name>
</gene>
<dbReference type="NCBIfam" id="TIGR00147">
    <property type="entry name" value="YegS/Rv2252/BmrU family lipid kinase"/>
    <property type="match status" value="1"/>
</dbReference>
<dbReference type="Gene3D" id="2.60.200.40">
    <property type="match status" value="2"/>
</dbReference>
<evidence type="ECO:0000256" key="1">
    <source>
        <dbReference type="SAM" id="MobiDB-lite"/>
    </source>
</evidence>
<evidence type="ECO:0000313" key="4">
    <source>
        <dbReference type="Proteomes" id="UP001165080"/>
    </source>
</evidence>
<protein>
    <recommendedName>
        <fullName evidence="2">DAGKc domain-containing protein</fullName>
    </recommendedName>
</protein>
<dbReference type="InterPro" id="IPR005218">
    <property type="entry name" value="Diacylglycerol/lipid_kinase"/>
</dbReference>
<dbReference type="EMBL" id="BRXU01000042">
    <property type="protein sequence ID" value="GLC61166.1"/>
    <property type="molecule type" value="Genomic_DNA"/>
</dbReference>
<sequence length="570" mass="60009">MASPVAVAPPATDPGYRAPLEPAGPLLRSASASAAPPDVSYAAAGPGGAAAATGRRVSVILHGKRADETDVRAAVAALRSEGVRVDVKVTWESGDVERFVKDIVKSHSADTIVAAGGDGTLNEVVAALIKVRAPSNIAVGLMPMGTSNDFAAVTGIPQDLGEALRLCCRSDNLRPLDVGLLNGEVFMNTATLGASSELGSETSHDAKKLLGPAAYLVKGVARLAGYTAVPVKMRFPAPDEAPAAAASPLPGATTAAAAAEKDVTAQAGAAPTSEQQQQQQMRPQAPQMLPSSSKGKAASRSSKSKGGRKTVEIREEVLNLTAGNSRQLASMVQACPDALLDDGLLDITYVTGGAVEGATRLVGEILSRGLDDAQPANVHILRVPWIEVAVEDQDPDLTWPGNRDGEPVPPSRRFLLEALPRRIKMHLPDASRALLTEGADPRVNAPVIAINRMRKGAFKAMLAQVRRFRRIIPGSRPWWRAALSGLMVRAPLLLLGFAIGYGSAARSGVTPRTGSPERRRQQDKVTEGEEEREKEKEGVVRNRWRGAKAVLPFWPTGRRAQREVGAGVVG</sequence>
<feature type="region of interest" description="Disordered" evidence="1">
    <location>
        <begin position="1"/>
        <end position="23"/>
    </location>
</feature>
<dbReference type="GO" id="GO:0016301">
    <property type="term" value="F:kinase activity"/>
    <property type="evidence" value="ECO:0007669"/>
    <property type="project" value="InterPro"/>
</dbReference>